<accession>A0ABN2Z4Q0</accession>
<feature type="region of interest" description="Disordered" evidence="1">
    <location>
        <begin position="50"/>
        <end position="79"/>
    </location>
</feature>
<gene>
    <name evidence="2" type="ORF">GCM10009825_22170</name>
</gene>
<reference evidence="2 3" key="1">
    <citation type="journal article" date="2019" name="Int. J. Syst. Evol. Microbiol.">
        <title>The Global Catalogue of Microorganisms (GCM) 10K type strain sequencing project: providing services to taxonomists for standard genome sequencing and annotation.</title>
        <authorList>
            <consortium name="The Broad Institute Genomics Platform"/>
            <consortium name="The Broad Institute Genome Sequencing Center for Infectious Disease"/>
            <person name="Wu L."/>
            <person name="Ma J."/>
        </authorList>
    </citation>
    <scope>NUCLEOTIDE SEQUENCE [LARGE SCALE GENOMIC DNA]</scope>
    <source>
        <strain evidence="2 3">JCM 15921</strain>
    </source>
</reference>
<dbReference type="Proteomes" id="UP001500102">
    <property type="component" value="Unassembled WGS sequence"/>
</dbReference>
<evidence type="ECO:0000313" key="3">
    <source>
        <dbReference type="Proteomes" id="UP001500102"/>
    </source>
</evidence>
<feature type="region of interest" description="Disordered" evidence="1">
    <location>
        <begin position="111"/>
        <end position="146"/>
    </location>
</feature>
<protein>
    <submittedName>
        <fullName evidence="2">Uncharacterized protein</fullName>
    </submittedName>
</protein>
<sequence>MGLALVLKTFGYRRGTAAGSFAMADSGTSVPSTPSKELAATFSGAALRPAAIATPAPKTTARDRKVRRPTTPSGYITDGLSSTRIYQSIRNDNNTQGLGIGSRTRLSATAATEAVSRFQSATPTARDGKDGWGRTGSRTVPRNYLP</sequence>
<comment type="caution">
    <text evidence="2">The sequence shown here is derived from an EMBL/GenBank/DDBJ whole genome shotgun (WGS) entry which is preliminary data.</text>
</comment>
<dbReference type="EMBL" id="BAAAQB010000030">
    <property type="protein sequence ID" value="GAA2136696.1"/>
    <property type="molecule type" value="Genomic_DNA"/>
</dbReference>
<proteinExistence type="predicted"/>
<feature type="compositionally biased region" description="Low complexity" evidence="1">
    <location>
        <begin position="50"/>
        <end position="59"/>
    </location>
</feature>
<keyword evidence="3" id="KW-1185">Reference proteome</keyword>
<organism evidence="2 3">
    <name type="scientific">Arthrobacter humicola</name>
    <dbReference type="NCBI Taxonomy" id="409291"/>
    <lineage>
        <taxon>Bacteria</taxon>
        <taxon>Bacillati</taxon>
        <taxon>Actinomycetota</taxon>
        <taxon>Actinomycetes</taxon>
        <taxon>Micrococcales</taxon>
        <taxon>Micrococcaceae</taxon>
        <taxon>Arthrobacter</taxon>
    </lineage>
</organism>
<feature type="compositionally biased region" description="Polar residues" evidence="1">
    <location>
        <begin position="70"/>
        <end position="79"/>
    </location>
</feature>
<evidence type="ECO:0000313" key="2">
    <source>
        <dbReference type="EMBL" id="GAA2136696.1"/>
    </source>
</evidence>
<name>A0ABN2Z4Q0_9MICC</name>
<evidence type="ECO:0000256" key="1">
    <source>
        <dbReference type="SAM" id="MobiDB-lite"/>
    </source>
</evidence>